<dbReference type="Proteomes" id="UP000320225">
    <property type="component" value="Unassembled WGS sequence"/>
</dbReference>
<sequence length="176" mass="18482">MDAPTSAALRAALGRFATGVTIVTTRAPDGAPVGLTVNSFNSVSLQPPLVLWSLARASRARVVFEAGSHWAVHVLRADQRALAQRFARRDADRWAGVAWTEGAGGVPLLPQALAWFECRAVQILPGGDHLILLGEVLRCRSAEGEPLLYHRGAFAALAPGQSTCTASNAGCSASSQ</sequence>
<keyword evidence="1 3" id="KW-0560">Oxidoreductase</keyword>
<gene>
    <name evidence="3" type="ORF">Tsedi_02004</name>
</gene>
<dbReference type="GO" id="GO:0042602">
    <property type="term" value="F:riboflavin reductase (NADPH) activity"/>
    <property type="evidence" value="ECO:0007669"/>
    <property type="project" value="TreeGrafter"/>
</dbReference>
<comment type="caution">
    <text evidence="3">The sequence shown here is derived from an EMBL/GenBank/DDBJ whole genome shotgun (WGS) entry which is preliminary data.</text>
</comment>
<accession>A0A554WL76</accession>
<dbReference type="InterPro" id="IPR050268">
    <property type="entry name" value="NADH-dep_flavin_reductase"/>
</dbReference>
<dbReference type="GO" id="GO:0006208">
    <property type="term" value="P:pyrimidine nucleobase catabolic process"/>
    <property type="evidence" value="ECO:0007669"/>
    <property type="project" value="TreeGrafter"/>
</dbReference>
<dbReference type="AlphaFoldDB" id="A0A554WL76"/>
<dbReference type="PANTHER" id="PTHR30466:SF1">
    <property type="entry name" value="FMN REDUCTASE (NADH) RUTF"/>
    <property type="match status" value="1"/>
</dbReference>
<dbReference type="SMART" id="SM00903">
    <property type="entry name" value="Flavin_Reduct"/>
    <property type="match status" value="1"/>
</dbReference>
<dbReference type="EMBL" id="VJND01000013">
    <property type="protein sequence ID" value="TSE24350.1"/>
    <property type="molecule type" value="Genomic_DNA"/>
</dbReference>
<evidence type="ECO:0000256" key="1">
    <source>
        <dbReference type="ARBA" id="ARBA00023002"/>
    </source>
</evidence>
<proteinExistence type="predicted"/>
<evidence type="ECO:0000313" key="4">
    <source>
        <dbReference type="Proteomes" id="UP000320225"/>
    </source>
</evidence>
<dbReference type="SUPFAM" id="SSF50475">
    <property type="entry name" value="FMN-binding split barrel"/>
    <property type="match status" value="1"/>
</dbReference>
<feature type="domain" description="Flavin reductase like" evidence="2">
    <location>
        <begin position="13"/>
        <end position="156"/>
    </location>
</feature>
<dbReference type="Pfam" id="PF01613">
    <property type="entry name" value="Flavin_Reduct"/>
    <property type="match status" value="1"/>
</dbReference>
<dbReference type="OrthoDB" id="9792858at2"/>
<dbReference type="GO" id="GO:0010181">
    <property type="term" value="F:FMN binding"/>
    <property type="evidence" value="ECO:0007669"/>
    <property type="project" value="InterPro"/>
</dbReference>
<evidence type="ECO:0000313" key="3">
    <source>
        <dbReference type="EMBL" id="TSE24350.1"/>
    </source>
</evidence>
<keyword evidence="4" id="KW-1185">Reference proteome</keyword>
<name>A0A554WL76_9BURK</name>
<dbReference type="PANTHER" id="PTHR30466">
    <property type="entry name" value="FLAVIN REDUCTASE"/>
    <property type="match status" value="1"/>
</dbReference>
<protein>
    <submittedName>
        <fullName evidence="3">p-hydroxyphenylacetate 3-hydroxylase, reductase component</fullName>
        <ecNumber evidence="3">1.5.1.36</ecNumber>
    </submittedName>
</protein>
<dbReference type="InterPro" id="IPR012349">
    <property type="entry name" value="Split_barrel_FMN-bd"/>
</dbReference>
<dbReference type="Gene3D" id="2.30.110.10">
    <property type="entry name" value="Electron Transport, Fmn-binding Protein, Chain A"/>
    <property type="match status" value="1"/>
</dbReference>
<dbReference type="EC" id="1.5.1.36" evidence="3"/>
<reference evidence="3 4" key="1">
    <citation type="submission" date="2019-07" db="EMBL/GenBank/DDBJ databases">
        <title>Tepidimonas sediminis YIM 72259 draft genome.</title>
        <authorList>
            <person name="Da Costa M.S."/>
            <person name="Froufe H.J.C."/>
            <person name="Egas C."/>
            <person name="Albuquerque L."/>
        </authorList>
    </citation>
    <scope>NUCLEOTIDE SEQUENCE [LARGE SCALE GENOMIC DNA]</scope>
    <source>
        <strain evidence="3 4">YIM 72259</strain>
    </source>
</reference>
<dbReference type="GO" id="GO:0036382">
    <property type="term" value="F:flavin reductase (NADH) activity"/>
    <property type="evidence" value="ECO:0007669"/>
    <property type="project" value="UniProtKB-EC"/>
</dbReference>
<dbReference type="RefSeq" id="WP_143896214.1">
    <property type="nucleotide sequence ID" value="NZ_VJND01000013.1"/>
</dbReference>
<organism evidence="3 4">
    <name type="scientific">Tepidimonas sediminis</name>
    <dbReference type="NCBI Taxonomy" id="2588941"/>
    <lineage>
        <taxon>Bacteria</taxon>
        <taxon>Pseudomonadati</taxon>
        <taxon>Pseudomonadota</taxon>
        <taxon>Betaproteobacteria</taxon>
        <taxon>Burkholderiales</taxon>
        <taxon>Tepidimonas</taxon>
    </lineage>
</organism>
<dbReference type="InterPro" id="IPR002563">
    <property type="entry name" value="Flavin_Rdtase-like_dom"/>
</dbReference>
<evidence type="ECO:0000259" key="2">
    <source>
        <dbReference type="SMART" id="SM00903"/>
    </source>
</evidence>